<gene>
    <name evidence="1" type="ORF">M5X12_04350</name>
</gene>
<keyword evidence="2" id="KW-1185">Reference proteome</keyword>
<dbReference type="EMBL" id="JAMDNP010000006">
    <property type="protein sequence ID" value="MCY9759804.1"/>
    <property type="molecule type" value="Genomic_DNA"/>
</dbReference>
<organism evidence="1 2">
    <name type="scientific">Paenibacillus alvei</name>
    <name type="common">Bacillus alvei</name>
    <dbReference type="NCBI Taxonomy" id="44250"/>
    <lineage>
        <taxon>Bacteria</taxon>
        <taxon>Bacillati</taxon>
        <taxon>Bacillota</taxon>
        <taxon>Bacilli</taxon>
        <taxon>Bacillales</taxon>
        <taxon>Paenibacillaceae</taxon>
        <taxon>Paenibacillus</taxon>
    </lineage>
</organism>
<reference evidence="1 2" key="1">
    <citation type="submission" date="2022-05" db="EMBL/GenBank/DDBJ databases">
        <title>Genome Sequencing of Bee-Associated Microbes.</title>
        <authorList>
            <person name="Dunlap C."/>
        </authorList>
    </citation>
    <scope>NUCLEOTIDE SEQUENCE [LARGE SCALE GENOMIC DNA]</scope>
    <source>
        <strain evidence="1 2">NRRL B-04010</strain>
    </source>
</reference>
<proteinExistence type="predicted"/>
<dbReference type="RefSeq" id="WP_268599704.1">
    <property type="nucleotide sequence ID" value="NZ_JAKOBS010000046.1"/>
</dbReference>
<sequence length="239" mass="28109">MLQSRFEHKMISRGSNFPDFDFTKNNLDRICIGLYLGYSEEQLMREISISQVQWKNSIDLLYSEGLIKKEEERYVPTFPVIAHESGQQLYQLSIPIGNDIVSLIKLKANRIQQETLWKNGKLMIPVLNNEEYQALHRIANLITADMINLFEGYRSMLVQAYHASLFATETSFEEYFIWYYHFLYSYVTDQLIELKRYTIAFFEWTRSFYIAGTIRKSRCTARSMDSHAAAFSHTNVLLT</sequence>
<evidence type="ECO:0000313" key="1">
    <source>
        <dbReference type="EMBL" id="MCY9759804.1"/>
    </source>
</evidence>
<evidence type="ECO:0000313" key="2">
    <source>
        <dbReference type="Proteomes" id="UP001527181"/>
    </source>
</evidence>
<comment type="caution">
    <text evidence="1">The sequence shown here is derived from an EMBL/GenBank/DDBJ whole genome shotgun (WGS) entry which is preliminary data.</text>
</comment>
<name>A0ABT4GTL3_PAEAL</name>
<accession>A0ABT4GTL3</accession>
<protein>
    <submittedName>
        <fullName evidence="1">Uncharacterized protein</fullName>
    </submittedName>
</protein>
<dbReference type="Proteomes" id="UP001527181">
    <property type="component" value="Unassembled WGS sequence"/>
</dbReference>